<dbReference type="Pfam" id="PF22544">
    <property type="entry name" value="HYDIN_VesB_CFA65-like_Ig"/>
    <property type="match status" value="1"/>
</dbReference>
<evidence type="ECO:0000256" key="2">
    <source>
        <dbReference type="ARBA" id="ARBA00004496"/>
    </source>
</evidence>
<dbReference type="Proteomes" id="UP001190640">
    <property type="component" value="Chromosome 3"/>
</dbReference>
<evidence type="ECO:0000256" key="5">
    <source>
        <dbReference type="ARBA" id="ARBA00023273"/>
    </source>
</evidence>
<reference evidence="8" key="1">
    <citation type="submission" date="2025-08" db="UniProtKB">
        <authorList>
            <consortium name="RefSeq"/>
        </authorList>
    </citation>
    <scope>IDENTIFICATION</scope>
    <source>
        <tissue evidence="8">Blood</tissue>
    </source>
</reference>
<dbReference type="PANTHER" id="PTHR45912">
    <property type="entry name" value="CILIA- AND FLAGELLA-ASSOCIATED PROTEIN 47"/>
    <property type="match status" value="1"/>
</dbReference>
<evidence type="ECO:0000313" key="8">
    <source>
        <dbReference type="RefSeq" id="XP_054830370.1"/>
    </source>
</evidence>
<evidence type="ECO:0000256" key="4">
    <source>
        <dbReference type="ARBA" id="ARBA00023069"/>
    </source>
</evidence>
<proteinExistence type="predicted"/>
<name>A0AA97J3G6_EUBMA</name>
<evidence type="ECO:0000256" key="3">
    <source>
        <dbReference type="ARBA" id="ARBA00022490"/>
    </source>
</evidence>
<feature type="domain" description="HYDIN/VesB/CFA65-like Ig-like" evidence="6">
    <location>
        <begin position="920"/>
        <end position="1012"/>
    </location>
</feature>
<protein>
    <submittedName>
        <fullName evidence="8">Cilia- and flagella-associated protein 47-like</fullName>
    </submittedName>
</protein>
<evidence type="ECO:0000256" key="1">
    <source>
        <dbReference type="ARBA" id="ARBA00004138"/>
    </source>
</evidence>
<sequence>MEAATLAAAATTLDVAGVRISPPELRFLDAVPGGQYRAMLSIQNLQPQSCFLQVLPPQRPQFKLIVENPKKPVASGLHITAAVEYHPDSEEDLQDRLLLYVDKNIIEIPLTGLIPCCCLEIAPEINFGTVIANSKVISKEIKIANHGSSSGTFNINYRGSVHIVIAPTSGVVEPKTFQVVKMEICTDIPRVINQTAIVELQGSSNAHIMIKANIVEQIIEILSVPNSDTIKHVHFGCVYFGTSKTEEVILHNKSPEPMDWVAILQDNAVGGEMGTVIQKSTDAALQDLNYSDNKSQLDVSTLISCIPNEGTLEPYQKIVVFLCFSPKQLKRDVKCDRTLSRQDYALFLKFETVGSTDDFLQMLTEDNNSTRENHLHKVELALTGSGLPVMLTFSPGPTVNFMECFLGEHTDIVCTLINQCDTLPVAFAFRKIAHFNICPEKGKVKAKSSQDVLFSFFPRHIGTFKVKQVIDIIGPVATKDCLPNLMMRSFHQIHLKFSGTCKSVTNKAVLKNNLGVLVANKEDHVTPMALLKSDRTQIHDHVLNRNFNNALVALPNVRPTSIRPSEWNNNYRTIFTKVPRYNYVDPEYSYTAYEELEKQANKDYYADYIRNLRNRRLHKGASRIFEKLNNSVEIGLQPASGLKSPRLKALPQDKFEGNADFEIGSSLLTSQKLAAIKSKSIEKEDNECLHAVPSSPQENEDCSLILTPKQLRQILIGPSTIDFGEVCVHSTSIRKMHIVNNLPVRVWIQVGIESEELQQTSPLSHVMPPHSQTYIPVVFETDKLGNFQKSFMYTINQHHTGHVLVVAKVAPVALELSTRELTLYPTFSFLAESGFRTTVTLYNRKNYHAQFTWKPVITDEGMAFSICPDKGTVEACKDLECEVVWHPSFSSPVTGEFDLCVHQGKTLKLKCFAKLGSTSVQFKEQRITFNHAPIHLTTCKIAILQNVGHNHAYFQVVDANPLPGMVITPFQGVVPVGGRTELKICFTPNALMKFDSRVEVAVRHAKSLELRIGGSVDVPDIELSMHSFVFPGVYVGSTPKIPFFIENKGKTCARVTFDLSNHDDFTLQFISQPDACHSPSTPHLYTVTIDANSTLECSLNFAPKEVSLWGIK</sequence>
<keyword evidence="5" id="KW-0966">Cell projection</keyword>
<dbReference type="InterPro" id="IPR013783">
    <property type="entry name" value="Ig-like_fold"/>
</dbReference>
<evidence type="ECO:0000313" key="7">
    <source>
        <dbReference type="Proteomes" id="UP001190640"/>
    </source>
</evidence>
<dbReference type="GO" id="GO:0007288">
    <property type="term" value="P:sperm axoneme assembly"/>
    <property type="evidence" value="ECO:0007669"/>
    <property type="project" value="TreeGrafter"/>
</dbReference>
<keyword evidence="4" id="KW-0969">Cilium</keyword>
<organism evidence="7 8">
    <name type="scientific">Eublepharis macularius</name>
    <name type="common">Leopard gecko</name>
    <name type="synonym">Cyrtodactylus macularius</name>
    <dbReference type="NCBI Taxonomy" id="481883"/>
    <lineage>
        <taxon>Eukaryota</taxon>
        <taxon>Metazoa</taxon>
        <taxon>Chordata</taxon>
        <taxon>Craniata</taxon>
        <taxon>Vertebrata</taxon>
        <taxon>Euteleostomi</taxon>
        <taxon>Lepidosauria</taxon>
        <taxon>Squamata</taxon>
        <taxon>Bifurcata</taxon>
        <taxon>Gekkota</taxon>
        <taxon>Eublepharidae</taxon>
        <taxon>Eublepharinae</taxon>
        <taxon>Eublepharis</taxon>
    </lineage>
</organism>
<dbReference type="PANTHER" id="PTHR45912:SF3">
    <property type="entry name" value="CILIA- AND FLAGELLA-ASSOCIATED PROTEIN 47"/>
    <property type="match status" value="1"/>
</dbReference>
<dbReference type="KEGG" id="emc:129326233"/>
<dbReference type="GeneID" id="129326233"/>
<dbReference type="InterPro" id="IPR053879">
    <property type="entry name" value="HYDIN_VesB_CFA65-like_Ig"/>
</dbReference>
<dbReference type="RefSeq" id="XP_054830370.1">
    <property type="nucleotide sequence ID" value="XM_054974395.1"/>
</dbReference>
<dbReference type="Gene3D" id="2.60.40.10">
    <property type="entry name" value="Immunoglobulins"/>
    <property type="match status" value="6"/>
</dbReference>
<keyword evidence="7" id="KW-1185">Reference proteome</keyword>
<gene>
    <name evidence="8" type="primary">LOC129326233</name>
</gene>
<comment type="subcellular location">
    <subcellularLocation>
        <location evidence="1">Cell projection</location>
        <location evidence="1">Cilium</location>
    </subcellularLocation>
    <subcellularLocation>
        <location evidence="2">Cytoplasm</location>
    </subcellularLocation>
</comment>
<dbReference type="GO" id="GO:0005929">
    <property type="term" value="C:cilium"/>
    <property type="evidence" value="ECO:0007669"/>
    <property type="project" value="TreeGrafter"/>
</dbReference>
<evidence type="ECO:0000259" key="6">
    <source>
        <dbReference type="Pfam" id="PF22544"/>
    </source>
</evidence>
<dbReference type="AlphaFoldDB" id="A0AA97J3G6"/>
<accession>A0AA97J3G6</accession>
<keyword evidence="3" id="KW-0963">Cytoplasm</keyword>